<reference evidence="2" key="1">
    <citation type="journal article" date="2019" name="Int. J. Syst. Evol. Microbiol.">
        <title>The Global Catalogue of Microorganisms (GCM) 10K type strain sequencing project: providing services to taxonomists for standard genome sequencing and annotation.</title>
        <authorList>
            <consortium name="The Broad Institute Genomics Platform"/>
            <consortium name="The Broad Institute Genome Sequencing Center for Infectious Disease"/>
            <person name="Wu L."/>
            <person name="Ma J."/>
        </authorList>
    </citation>
    <scope>NUCLEOTIDE SEQUENCE [LARGE SCALE GENOMIC DNA]</scope>
    <source>
        <strain evidence="2">CGMCC 1.8957</strain>
    </source>
</reference>
<evidence type="ECO:0000313" key="2">
    <source>
        <dbReference type="Proteomes" id="UP000652430"/>
    </source>
</evidence>
<organism evidence="1 2">
    <name type="scientific">Sphingomonas glacialis</name>
    <dbReference type="NCBI Taxonomy" id="658225"/>
    <lineage>
        <taxon>Bacteria</taxon>
        <taxon>Pseudomonadati</taxon>
        <taxon>Pseudomonadota</taxon>
        <taxon>Alphaproteobacteria</taxon>
        <taxon>Sphingomonadales</taxon>
        <taxon>Sphingomonadaceae</taxon>
        <taxon>Sphingomonas</taxon>
    </lineage>
</organism>
<dbReference type="RefSeq" id="WP_189677920.1">
    <property type="nucleotide sequence ID" value="NZ_BNAQ01000019.1"/>
</dbReference>
<name>A0ABQ3M4U1_9SPHN</name>
<dbReference type="EMBL" id="BNAQ01000019">
    <property type="protein sequence ID" value="GHH26810.1"/>
    <property type="molecule type" value="Genomic_DNA"/>
</dbReference>
<evidence type="ECO:0000313" key="1">
    <source>
        <dbReference type="EMBL" id="GHH26810.1"/>
    </source>
</evidence>
<gene>
    <name evidence="1" type="ORF">GCM10008023_41860</name>
</gene>
<keyword evidence="2" id="KW-1185">Reference proteome</keyword>
<comment type="caution">
    <text evidence="1">The sequence shown here is derived from an EMBL/GenBank/DDBJ whole genome shotgun (WGS) entry which is preliminary data.</text>
</comment>
<protein>
    <submittedName>
        <fullName evidence="1">Uncharacterized protein</fullName>
    </submittedName>
</protein>
<dbReference type="Proteomes" id="UP000652430">
    <property type="component" value="Unassembled WGS sequence"/>
</dbReference>
<sequence>MPSRIASSVLYDGESDWAAPEKPKVQRTDRDPIRVIEFYVDLDHPDSIMTDQAARDRLLERPGTVNLPAVMGHVVGVTVDFPAGERRSAAAIRSQFSKGTLYPAPAFQALKPAPPEY</sequence>
<accession>A0ABQ3M4U1</accession>
<proteinExistence type="predicted"/>